<dbReference type="PANTHER" id="PTHR31956:SF1">
    <property type="entry name" value="NON-SPECIFIC PHOSPHOLIPASE C1"/>
    <property type="match status" value="1"/>
</dbReference>
<sequence>MISIPGIYRMFSAVAGAAALTAAAVATPAPAAAATIPKFDHIVLVMFENTGYDNIIGSPDAPYFNQLADNGALFTDAHALTHPSEPNYIALFSGDTQGVTDDGCPYDFTGVDNLGNQLNGHGYRFVGYSEDMPSAGYTGCSASDGLYRRKHNGWVDFDNVPKESNQPYSAFPADFTQLPTVSFVTPNMCNDIHDCPVSTGDSWLKDKLSGYADWAKANNSLLIITFDEDEGTDVNRIPIIFYGATVNTGQYGERIDHYSVLRTIEDAYGLTPVGNAAGATPITDVWNTSAR</sequence>
<protein>
    <submittedName>
        <fullName evidence="5">Acid phosphatase</fullName>
    </submittedName>
</protein>
<evidence type="ECO:0000313" key="5">
    <source>
        <dbReference type="EMBL" id="QIS15798.1"/>
    </source>
</evidence>
<dbReference type="GO" id="GO:0042578">
    <property type="term" value="F:phosphoric ester hydrolase activity"/>
    <property type="evidence" value="ECO:0007669"/>
    <property type="project" value="UniProtKB-ARBA"/>
</dbReference>
<dbReference type="Gene3D" id="3.40.720.10">
    <property type="entry name" value="Alkaline Phosphatase, subunit A"/>
    <property type="match status" value="1"/>
</dbReference>
<evidence type="ECO:0000313" key="6">
    <source>
        <dbReference type="Proteomes" id="UP000503540"/>
    </source>
</evidence>
<evidence type="ECO:0000256" key="3">
    <source>
        <dbReference type="ARBA" id="ARBA00023026"/>
    </source>
</evidence>
<keyword evidence="1" id="KW-0964">Secreted</keyword>
<evidence type="ECO:0000256" key="4">
    <source>
        <dbReference type="SAM" id="SignalP"/>
    </source>
</evidence>
<accession>A0A6G9YRG7</accession>
<keyword evidence="4" id="KW-0732">Signal</keyword>
<dbReference type="SUPFAM" id="SSF53649">
    <property type="entry name" value="Alkaline phosphatase-like"/>
    <property type="match status" value="1"/>
</dbReference>
<dbReference type="InterPro" id="IPR017850">
    <property type="entry name" value="Alkaline_phosphatase_core_sf"/>
</dbReference>
<keyword evidence="6" id="KW-1185">Reference proteome</keyword>
<proteinExistence type="predicted"/>
<dbReference type="PANTHER" id="PTHR31956">
    <property type="entry name" value="NON-SPECIFIC PHOSPHOLIPASE C4-RELATED"/>
    <property type="match status" value="1"/>
</dbReference>
<gene>
    <name evidence="5" type="ORF">F5544_39900</name>
</gene>
<dbReference type="EMBL" id="CP046172">
    <property type="protein sequence ID" value="QIS15798.1"/>
    <property type="molecule type" value="Genomic_DNA"/>
</dbReference>
<evidence type="ECO:0000256" key="1">
    <source>
        <dbReference type="ARBA" id="ARBA00022525"/>
    </source>
</evidence>
<keyword evidence="3" id="KW-0843">Virulence</keyword>
<dbReference type="KEGG" id="nah:F5544_39900"/>
<dbReference type="Pfam" id="PF04185">
    <property type="entry name" value="Phosphoesterase"/>
    <property type="match status" value="1"/>
</dbReference>
<dbReference type="Proteomes" id="UP000503540">
    <property type="component" value="Chromosome"/>
</dbReference>
<evidence type="ECO:0000256" key="2">
    <source>
        <dbReference type="ARBA" id="ARBA00022801"/>
    </source>
</evidence>
<name>A0A6G9YRG7_9NOCA</name>
<dbReference type="AlphaFoldDB" id="A0A6G9YRG7"/>
<organism evidence="5 6">
    <name type="scientific">Nocardia arthritidis</name>
    <dbReference type="NCBI Taxonomy" id="228602"/>
    <lineage>
        <taxon>Bacteria</taxon>
        <taxon>Bacillati</taxon>
        <taxon>Actinomycetota</taxon>
        <taxon>Actinomycetes</taxon>
        <taxon>Mycobacteriales</taxon>
        <taxon>Nocardiaceae</taxon>
        <taxon>Nocardia</taxon>
    </lineage>
</organism>
<feature type="signal peptide" evidence="4">
    <location>
        <begin position="1"/>
        <end position="31"/>
    </location>
</feature>
<dbReference type="InterPro" id="IPR007312">
    <property type="entry name" value="Phosphoesterase"/>
</dbReference>
<reference evidence="5 6" key="1">
    <citation type="journal article" date="2019" name="ACS Chem. Biol.">
        <title>Identification and Mobilization of a Cryptic Antibiotic Biosynthesis Gene Locus from a Human-Pathogenic Nocardia Isolate.</title>
        <authorList>
            <person name="Herisse M."/>
            <person name="Ishida K."/>
            <person name="Porter J.L."/>
            <person name="Howden B."/>
            <person name="Hertweck C."/>
            <person name="Stinear T.P."/>
            <person name="Pidot S.J."/>
        </authorList>
    </citation>
    <scope>NUCLEOTIDE SEQUENCE [LARGE SCALE GENOMIC DNA]</scope>
    <source>
        <strain evidence="5 6">AUSMDU00012717</strain>
    </source>
</reference>
<keyword evidence="2" id="KW-0378">Hydrolase</keyword>
<feature type="chain" id="PRO_5026120254" evidence="4">
    <location>
        <begin position="32"/>
        <end position="291"/>
    </location>
</feature>